<comment type="caution">
    <text evidence="2">The sequence shown here is derived from an EMBL/GenBank/DDBJ whole genome shotgun (WGS) entry which is preliminary data.</text>
</comment>
<name>A0AAE1CNI2_9GAST</name>
<organism evidence="2 3">
    <name type="scientific">Elysia crispata</name>
    <name type="common">lettuce slug</name>
    <dbReference type="NCBI Taxonomy" id="231223"/>
    <lineage>
        <taxon>Eukaryota</taxon>
        <taxon>Metazoa</taxon>
        <taxon>Spiralia</taxon>
        <taxon>Lophotrochozoa</taxon>
        <taxon>Mollusca</taxon>
        <taxon>Gastropoda</taxon>
        <taxon>Heterobranchia</taxon>
        <taxon>Euthyneura</taxon>
        <taxon>Panpulmonata</taxon>
        <taxon>Sacoglossa</taxon>
        <taxon>Placobranchoidea</taxon>
        <taxon>Plakobranchidae</taxon>
        <taxon>Elysia</taxon>
    </lineage>
</organism>
<feature type="region of interest" description="Disordered" evidence="1">
    <location>
        <begin position="219"/>
        <end position="262"/>
    </location>
</feature>
<evidence type="ECO:0000256" key="1">
    <source>
        <dbReference type="SAM" id="MobiDB-lite"/>
    </source>
</evidence>
<feature type="compositionally biased region" description="Acidic residues" evidence="1">
    <location>
        <begin position="251"/>
        <end position="262"/>
    </location>
</feature>
<accession>A0AAE1CNI2</accession>
<reference evidence="2" key="1">
    <citation type="journal article" date="2023" name="G3 (Bethesda)">
        <title>A reference genome for the long-term kleptoplast-retaining sea slug Elysia crispata morphotype clarki.</title>
        <authorList>
            <person name="Eastman K.E."/>
            <person name="Pendleton A.L."/>
            <person name="Shaikh M.A."/>
            <person name="Suttiyut T."/>
            <person name="Ogas R."/>
            <person name="Tomko P."/>
            <person name="Gavelis G."/>
            <person name="Widhalm J.R."/>
            <person name="Wisecaver J.H."/>
        </authorList>
    </citation>
    <scope>NUCLEOTIDE SEQUENCE</scope>
    <source>
        <strain evidence="2">ECLA1</strain>
    </source>
</reference>
<proteinExistence type="predicted"/>
<sequence length="363" mass="41124">MKRFVQPAMKALHHFIVTPMRGDAWNADLTHVRNFVPMQSVLDMNGQSRVHSKYGFTLTKPMDHEDLMTTSVSKWVTPAPAMQAMDHSIRKTVNVIKGFVNVIGTAMFLHDTTTASKANRHCNFRKHSHLHILIQSTKAYCRDLPKFRSMEHTLRQNEVELFTSTAKCTPQSLLHYMTSDPEKSYLGSNLAELRVAIKRLYDDAAEAVDASMMLSSPSVPSMMLENEPDKVSSHVPQGSKRKRQDEKDVSDNDDSDDEDDDDEEELIIAIHDDHEEATNICTTKKNEYTNNKSINECLRQPPMKKQKRSKNLLMLDQLNAVMLKNPHCATFPELVAASRGTDDYDNIANCYLDARSEKTLGPG</sequence>
<keyword evidence="3" id="KW-1185">Reference proteome</keyword>
<dbReference type="AlphaFoldDB" id="A0AAE1CNI2"/>
<dbReference type="Proteomes" id="UP001283361">
    <property type="component" value="Unassembled WGS sequence"/>
</dbReference>
<evidence type="ECO:0000313" key="2">
    <source>
        <dbReference type="EMBL" id="KAK3720220.1"/>
    </source>
</evidence>
<gene>
    <name evidence="2" type="ORF">RRG08_007844</name>
</gene>
<dbReference type="EMBL" id="JAWDGP010007407">
    <property type="protein sequence ID" value="KAK3720220.1"/>
    <property type="molecule type" value="Genomic_DNA"/>
</dbReference>
<evidence type="ECO:0000313" key="3">
    <source>
        <dbReference type="Proteomes" id="UP001283361"/>
    </source>
</evidence>
<protein>
    <submittedName>
        <fullName evidence="2">Uncharacterized protein</fullName>
    </submittedName>
</protein>